<sequence>MWAIFTVVVVFEFSVGATLGKGVNRICATLGVGAHRIACYSGRDGEPIVIAAFVFIVAVMVTFARFFPKMKARYDYGLLIFILTFCLISVSGYREDEVIRMAHERLSTIAIGSCTSLVICIFICPVWIGEDLHYQVANNLEKLGKYLEGYGDEYFKIFQSGQSNNNDKSFLQGYKSVLNSKNSEETMANLAKWEPGHGRFKFYHPWKQYLKVGTLARECAYKLEALSSYLNSDQKQIPWPAEIQSEFRESSTMISSETGKALKALSSAIKTTTAQSSSVNSHISNSKAAAETLKSLFKTLVSTEEADADLLETIMPVATVASLLLDVVTCTEKIAASFNDLASQANFQSSANNMIRENSRLFHRSTVQPVSGNDLQLHAITIVE</sequence>
<protein>
    <submittedName>
        <fullName evidence="1">Aluminum activated malate transporter family protein</fullName>
    </submittedName>
</protein>
<accession>A0ACC1YPE3</accession>
<reference evidence="1 2" key="1">
    <citation type="journal article" date="2023" name="Science">
        <title>Complex scaffold remodeling in plant triterpene biosynthesis.</title>
        <authorList>
            <person name="De La Pena R."/>
            <person name="Hodgson H."/>
            <person name="Liu J.C."/>
            <person name="Stephenson M.J."/>
            <person name="Martin A.C."/>
            <person name="Owen C."/>
            <person name="Harkess A."/>
            <person name="Leebens-Mack J."/>
            <person name="Jimenez L.E."/>
            <person name="Osbourn A."/>
            <person name="Sattely E.S."/>
        </authorList>
    </citation>
    <scope>NUCLEOTIDE SEQUENCE [LARGE SCALE GENOMIC DNA]</scope>
    <source>
        <strain evidence="2">cv. JPN11</strain>
        <tissue evidence="1">Leaf</tissue>
    </source>
</reference>
<gene>
    <name evidence="1" type="ORF">OWV82_003825</name>
</gene>
<name>A0ACC1YPE3_MELAZ</name>
<evidence type="ECO:0000313" key="1">
    <source>
        <dbReference type="EMBL" id="KAJ4724889.1"/>
    </source>
</evidence>
<proteinExistence type="predicted"/>
<keyword evidence="2" id="KW-1185">Reference proteome</keyword>
<dbReference type="Proteomes" id="UP001164539">
    <property type="component" value="Chromosome 2"/>
</dbReference>
<evidence type="ECO:0000313" key="2">
    <source>
        <dbReference type="Proteomes" id="UP001164539"/>
    </source>
</evidence>
<comment type="caution">
    <text evidence="1">The sequence shown here is derived from an EMBL/GenBank/DDBJ whole genome shotgun (WGS) entry which is preliminary data.</text>
</comment>
<organism evidence="1 2">
    <name type="scientific">Melia azedarach</name>
    <name type="common">Chinaberry tree</name>
    <dbReference type="NCBI Taxonomy" id="155640"/>
    <lineage>
        <taxon>Eukaryota</taxon>
        <taxon>Viridiplantae</taxon>
        <taxon>Streptophyta</taxon>
        <taxon>Embryophyta</taxon>
        <taxon>Tracheophyta</taxon>
        <taxon>Spermatophyta</taxon>
        <taxon>Magnoliopsida</taxon>
        <taxon>eudicotyledons</taxon>
        <taxon>Gunneridae</taxon>
        <taxon>Pentapetalae</taxon>
        <taxon>rosids</taxon>
        <taxon>malvids</taxon>
        <taxon>Sapindales</taxon>
        <taxon>Meliaceae</taxon>
        <taxon>Melia</taxon>
    </lineage>
</organism>
<dbReference type="EMBL" id="CM051395">
    <property type="protein sequence ID" value="KAJ4724889.1"/>
    <property type="molecule type" value="Genomic_DNA"/>
</dbReference>